<feature type="region of interest" description="Disordered" evidence="1">
    <location>
        <begin position="86"/>
        <end position="113"/>
    </location>
</feature>
<name>A0A0P7BQ28_9HYPO</name>
<feature type="compositionally biased region" description="Polar residues" evidence="1">
    <location>
        <begin position="86"/>
        <end position="101"/>
    </location>
</feature>
<dbReference type="EMBL" id="LKCW01000039">
    <property type="protein sequence ID" value="KPM43030.1"/>
    <property type="molecule type" value="Genomic_DNA"/>
</dbReference>
<evidence type="ECO:0000256" key="1">
    <source>
        <dbReference type="SAM" id="MobiDB-lite"/>
    </source>
</evidence>
<protein>
    <submittedName>
        <fullName evidence="2">Uncharacterized protein</fullName>
    </submittedName>
</protein>
<proteinExistence type="predicted"/>
<evidence type="ECO:0000313" key="3">
    <source>
        <dbReference type="Proteomes" id="UP000050424"/>
    </source>
</evidence>
<sequence>MSAKTPYLSTYTLSRSFGAGATRANEAGTRAKAHLERALSEIDGLINGLSYLDKTESAGHGESATSSPALDRKIADDLEQELDDLSTGTAQHLSQHTSTNGPDPRPQYRRRDWSSIRDVRDGMKLLWKEFDELAEELDMEVVNNIREYYGDAKGLRGTGGIAFRSTLTGTAPNDLRKIFALTSLSYVVSCLLRDRNRLAEEDVLAGIQIWMNAIQDQEERKAFTTLASRLWPEARNHLHFVHLEMSEESRRTAAALRRDPWVDMSNVSMSNGGPSPDLFPDQHIPFGNLMNSAVPSTEPYSYYPSPPLPFVSNLEPLQPASAHMSNNTSQQELEEDLYILTDLTRNSVHFGGFINCMEESPDIYGAFPTLPVASQEGLSALPPEIGPCLDDMNMMAPGTIAEMSEIRVSDKEPSSQERLQQTRLFQVFLIFLEDLDQLLRNLSGGGMTLKDLSLAFACVQEQQQVKDRINEEFILPLIEESHLKDAPSQGIVSVASRLVNLGYLQTMEKVEVYMLSIASVSIPWAQAYEELESNIGADMETTGCF</sequence>
<keyword evidence="3" id="KW-1185">Reference proteome</keyword>
<gene>
    <name evidence="2" type="ORF">AK830_g3566</name>
</gene>
<accession>A0A0P7BQ28</accession>
<dbReference type="OrthoDB" id="5100145at2759"/>
<dbReference type="AlphaFoldDB" id="A0A0P7BQ28"/>
<evidence type="ECO:0000313" key="2">
    <source>
        <dbReference type="EMBL" id="KPM43030.1"/>
    </source>
</evidence>
<organism evidence="2 3">
    <name type="scientific">Neonectria ditissima</name>
    <dbReference type="NCBI Taxonomy" id="78410"/>
    <lineage>
        <taxon>Eukaryota</taxon>
        <taxon>Fungi</taxon>
        <taxon>Dikarya</taxon>
        <taxon>Ascomycota</taxon>
        <taxon>Pezizomycotina</taxon>
        <taxon>Sordariomycetes</taxon>
        <taxon>Hypocreomycetidae</taxon>
        <taxon>Hypocreales</taxon>
        <taxon>Nectriaceae</taxon>
        <taxon>Neonectria</taxon>
    </lineage>
</organism>
<dbReference type="Proteomes" id="UP000050424">
    <property type="component" value="Unassembled WGS sequence"/>
</dbReference>
<dbReference type="STRING" id="78410.A0A0P7BQ28"/>
<comment type="caution">
    <text evidence="2">The sequence shown here is derived from an EMBL/GenBank/DDBJ whole genome shotgun (WGS) entry which is preliminary data.</text>
</comment>
<reference evidence="2 3" key="1">
    <citation type="submission" date="2015-09" db="EMBL/GenBank/DDBJ databases">
        <title>Draft genome of a European isolate of the apple canker pathogen Neonectria ditissima.</title>
        <authorList>
            <person name="Gomez-Cortecero A."/>
            <person name="Harrison R.J."/>
            <person name="Armitage A.D."/>
        </authorList>
    </citation>
    <scope>NUCLEOTIDE SEQUENCE [LARGE SCALE GENOMIC DNA]</scope>
    <source>
        <strain evidence="2 3">R09/05</strain>
    </source>
</reference>